<dbReference type="PANTHER" id="PTHR12854:SF12">
    <property type="entry name" value="POLYADENYLATE-BINDING PROTEIN INTERACTING PROTEIN"/>
    <property type="match status" value="1"/>
</dbReference>
<gene>
    <name evidence="3" type="ORF">AAHA92_11681</name>
</gene>
<comment type="caution">
    <text evidence="3">The sequence shown here is derived from an EMBL/GenBank/DDBJ whole genome shotgun (WGS) entry which is preliminary data.</text>
</comment>
<feature type="domain" description="Ataxin 2 SM" evidence="2">
    <location>
        <begin position="24"/>
        <end position="102"/>
    </location>
</feature>
<dbReference type="EMBL" id="JBEAFC010000005">
    <property type="protein sequence ID" value="KAL1556011.1"/>
    <property type="molecule type" value="Genomic_DNA"/>
</dbReference>
<feature type="region of interest" description="Disordered" evidence="1">
    <location>
        <begin position="248"/>
        <end position="270"/>
    </location>
</feature>
<feature type="compositionally biased region" description="Basic and acidic residues" evidence="1">
    <location>
        <begin position="144"/>
        <end position="173"/>
    </location>
</feature>
<proteinExistence type="predicted"/>
<sequence length="539" mass="58418">MACRKRDLREEGKIRNDAAAALGDALLFTTMCIIGMSVDVHARDGSVYSGIFHTASVDNDYAIVLKKARMIKKGRLDGNVVNGTLIETLIVQFEDLVQVVAKGVVIPSDGMKGHIGGEDIEAATGYTECSEMDAEVVKTSQSKANHDDSNPLDSHQEDYRDRSNARNVEKIHTEEDDTVFDDGRHVENGSQETQRDFQNPLKFQEKRTPRINGEAQDPGLSITSCEAQSAAIRVQEGVTCLELQEVSTGRSSALKDQNQEKATTNGTASAVPFQPKQSAATTPTINVKSESCLSASSNPFLLVPPKGSSVKRASKESKLNPGAKMFCPSMMQHRTVTPAFPNGATEFYMTRSYTMTPMANPREEVDGNSFDHASVPVKFVPHNNVTYGHGGNDAPYVQPVIGQVVNRTLPVRFADQYQNLQTSYAYGHPNLQNVCQGVMLGRGPLACMHPVSSDVVQSASGFSPAAMRPVSTLHQVHPPKNHGNAPAQAMQLCMTPPIMANVPQPFIVPNSIPISQPLFPVLRPIAVPGPNGFFSTKFA</sequence>
<feature type="region of interest" description="Disordered" evidence="1">
    <location>
        <begin position="134"/>
        <end position="219"/>
    </location>
</feature>
<evidence type="ECO:0000313" key="3">
    <source>
        <dbReference type="EMBL" id="KAL1556011.1"/>
    </source>
</evidence>
<feature type="compositionally biased region" description="Polar residues" evidence="1">
    <location>
        <begin position="248"/>
        <end position="268"/>
    </location>
</feature>
<evidence type="ECO:0000256" key="1">
    <source>
        <dbReference type="SAM" id="MobiDB-lite"/>
    </source>
</evidence>
<evidence type="ECO:0000313" key="4">
    <source>
        <dbReference type="Proteomes" id="UP001567538"/>
    </source>
</evidence>
<protein>
    <recommendedName>
        <fullName evidence="2">Ataxin 2 SM domain-containing protein</fullName>
    </recommendedName>
</protein>
<dbReference type="AlphaFoldDB" id="A0ABD1HHT4"/>
<dbReference type="Pfam" id="PF14438">
    <property type="entry name" value="SM-ATX"/>
    <property type="match status" value="1"/>
</dbReference>
<dbReference type="InterPro" id="IPR025852">
    <property type="entry name" value="SM_dom_ATX"/>
</dbReference>
<dbReference type="Proteomes" id="UP001567538">
    <property type="component" value="Unassembled WGS sequence"/>
</dbReference>
<evidence type="ECO:0000259" key="2">
    <source>
        <dbReference type="Pfam" id="PF14438"/>
    </source>
</evidence>
<reference evidence="3 4" key="1">
    <citation type="submission" date="2024-06" db="EMBL/GenBank/DDBJ databases">
        <title>A chromosome level genome sequence of Diviner's sage (Salvia divinorum).</title>
        <authorList>
            <person name="Ford S.A."/>
            <person name="Ro D.-K."/>
            <person name="Ness R.W."/>
            <person name="Phillips M.A."/>
        </authorList>
    </citation>
    <scope>NUCLEOTIDE SEQUENCE [LARGE SCALE GENOMIC DNA]</scope>
    <source>
        <strain evidence="3">SAF-2024a</strain>
        <tissue evidence="3">Leaf</tissue>
    </source>
</reference>
<organism evidence="3 4">
    <name type="scientific">Salvia divinorum</name>
    <name type="common">Maria pastora</name>
    <name type="synonym">Diviner's sage</name>
    <dbReference type="NCBI Taxonomy" id="28513"/>
    <lineage>
        <taxon>Eukaryota</taxon>
        <taxon>Viridiplantae</taxon>
        <taxon>Streptophyta</taxon>
        <taxon>Embryophyta</taxon>
        <taxon>Tracheophyta</taxon>
        <taxon>Spermatophyta</taxon>
        <taxon>Magnoliopsida</taxon>
        <taxon>eudicotyledons</taxon>
        <taxon>Gunneridae</taxon>
        <taxon>Pentapetalae</taxon>
        <taxon>asterids</taxon>
        <taxon>lamiids</taxon>
        <taxon>Lamiales</taxon>
        <taxon>Lamiaceae</taxon>
        <taxon>Nepetoideae</taxon>
        <taxon>Mentheae</taxon>
        <taxon>Salviinae</taxon>
        <taxon>Salvia</taxon>
        <taxon>Salvia subgen. Calosphace</taxon>
    </lineage>
</organism>
<accession>A0ABD1HHT4</accession>
<name>A0ABD1HHT4_SALDI</name>
<dbReference type="InterPro" id="IPR045117">
    <property type="entry name" value="ATXN2-like"/>
</dbReference>
<keyword evidence="4" id="KW-1185">Reference proteome</keyword>
<dbReference type="PANTHER" id="PTHR12854">
    <property type="entry name" value="ATAXIN 2-RELATED"/>
    <property type="match status" value="1"/>
</dbReference>